<feature type="domain" description="ABC3 transporter permease C-terminal" evidence="7">
    <location>
        <begin position="26"/>
        <end position="142"/>
    </location>
</feature>
<evidence type="ECO:0000256" key="3">
    <source>
        <dbReference type="ARBA" id="ARBA00022692"/>
    </source>
</evidence>
<evidence type="ECO:0000256" key="5">
    <source>
        <dbReference type="ARBA" id="ARBA00023136"/>
    </source>
</evidence>
<dbReference type="PANTHER" id="PTHR30287">
    <property type="entry name" value="MEMBRANE COMPONENT OF PREDICTED ABC SUPERFAMILY METABOLITE UPTAKE TRANSPORTER"/>
    <property type="match status" value="1"/>
</dbReference>
<feature type="transmembrane region" description="Helical" evidence="6">
    <location>
        <begin position="168"/>
        <end position="191"/>
    </location>
</feature>
<name>A0ABV8FCB9_9ACTN</name>
<dbReference type="Pfam" id="PF02687">
    <property type="entry name" value="FtsX"/>
    <property type="match status" value="2"/>
</dbReference>
<dbReference type="Proteomes" id="UP001595698">
    <property type="component" value="Unassembled WGS sequence"/>
</dbReference>
<feature type="transmembrane region" description="Helical" evidence="6">
    <location>
        <begin position="556"/>
        <end position="578"/>
    </location>
</feature>
<dbReference type="PANTHER" id="PTHR30287:SF1">
    <property type="entry name" value="INNER MEMBRANE PROTEIN"/>
    <property type="match status" value="1"/>
</dbReference>
<keyword evidence="9" id="KW-1185">Reference proteome</keyword>
<feature type="transmembrane region" description="Helical" evidence="6">
    <location>
        <begin position="465"/>
        <end position="491"/>
    </location>
</feature>
<evidence type="ECO:0000256" key="6">
    <source>
        <dbReference type="SAM" id="Phobius"/>
    </source>
</evidence>
<evidence type="ECO:0000313" key="8">
    <source>
        <dbReference type="EMBL" id="MFC3985105.1"/>
    </source>
</evidence>
<keyword evidence="2" id="KW-1003">Cell membrane</keyword>
<comment type="subcellular location">
    <subcellularLocation>
        <location evidence="1">Cell membrane</location>
        <topology evidence="1">Multi-pass membrane protein</topology>
    </subcellularLocation>
</comment>
<keyword evidence="5 6" id="KW-0472">Membrane</keyword>
<evidence type="ECO:0000313" key="9">
    <source>
        <dbReference type="Proteomes" id="UP001595698"/>
    </source>
</evidence>
<sequence>MSSALANYERARAVLTGTVVLLSVSAGVAGFVTVFVVASTFAFAVIQRTRELALLRLVGATPRQVRRMILAEALLLGTVACVVGCLLSLAGAPALAATLVAGDIAPSWFQVAVSPVPLLLSCLMGLGVATLGVSAASRRAATVRPTETLRESAMDTPLSRGLRSPRTLFGLGFLAIAIMGMAVITVAMPGISGVPVVYLWVLLMPIAAAALLAPALIPPVIRLLTWPWARGGSAVGLLVRENALTMVRRTAATAIPILLTVGLSITLLGALETIGQARSAETAAQLRADHVLVPDGSTGIRPEALERARSVAGAQIAALTPVTVSAADEFGTVEELSGYATAPAMLAATTDLPVVAGSLKNLGQDAIVVTEDWERRVGQRVEVTPAGGKPVRLKVAAVLRSGIGGADFYLDASHAGRSTPEVAYVKTSPGGAGPLREKTAGQGVQVLTRAEWVAVSRNSDQGTSVIGMMVTLGISVVYSCISIVNTMVMAASGRRRDLVMLRLAGATSRQAVLSLLAESVLVVAVGTVLAVAASSLNFAGLLSALTQLEPAASLAIPWAPVGALTATSALLAVAATTLTARATLKTSAIGRAVAAE</sequence>
<accession>A0ABV8FCB9</accession>
<comment type="caution">
    <text evidence="8">The sequence shown here is derived from an EMBL/GenBank/DDBJ whole genome shotgun (WGS) entry which is preliminary data.</text>
</comment>
<feature type="transmembrane region" description="Helical" evidence="6">
    <location>
        <begin position="197"/>
        <end position="217"/>
    </location>
</feature>
<dbReference type="EMBL" id="JBHSBC010000041">
    <property type="protein sequence ID" value="MFC3985105.1"/>
    <property type="molecule type" value="Genomic_DNA"/>
</dbReference>
<dbReference type="InterPro" id="IPR003838">
    <property type="entry name" value="ABC3_permease_C"/>
</dbReference>
<dbReference type="InterPro" id="IPR038766">
    <property type="entry name" value="Membrane_comp_ABC_pdt"/>
</dbReference>
<feature type="transmembrane region" description="Helical" evidence="6">
    <location>
        <begin position="20"/>
        <end position="46"/>
    </location>
</feature>
<reference evidence="9" key="1">
    <citation type="journal article" date="2019" name="Int. J. Syst. Evol. Microbiol.">
        <title>The Global Catalogue of Microorganisms (GCM) 10K type strain sequencing project: providing services to taxonomists for standard genome sequencing and annotation.</title>
        <authorList>
            <consortium name="The Broad Institute Genomics Platform"/>
            <consortium name="The Broad Institute Genome Sequencing Center for Infectious Disease"/>
            <person name="Wu L."/>
            <person name="Ma J."/>
        </authorList>
    </citation>
    <scope>NUCLEOTIDE SEQUENCE [LARGE SCALE GENOMIC DNA]</scope>
    <source>
        <strain evidence="9">TBRC 7912</strain>
    </source>
</reference>
<keyword evidence="4 6" id="KW-1133">Transmembrane helix</keyword>
<evidence type="ECO:0000256" key="2">
    <source>
        <dbReference type="ARBA" id="ARBA00022475"/>
    </source>
</evidence>
<organism evidence="8 9">
    <name type="scientific">Streptosporangium jomthongense</name>
    <dbReference type="NCBI Taxonomy" id="1193683"/>
    <lineage>
        <taxon>Bacteria</taxon>
        <taxon>Bacillati</taxon>
        <taxon>Actinomycetota</taxon>
        <taxon>Actinomycetes</taxon>
        <taxon>Streptosporangiales</taxon>
        <taxon>Streptosporangiaceae</taxon>
        <taxon>Streptosporangium</taxon>
    </lineage>
</organism>
<protein>
    <submittedName>
        <fullName evidence="8">FtsX-like permease family protein</fullName>
    </submittedName>
</protein>
<feature type="transmembrane region" description="Helical" evidence="6">
    <location>
        <begin position="512"/>
        <end position="536"/>
    </location>
</feature>
<keyword evidence="3 6" id="KW-0812">Transmembrane</keyword>
<evidence type="ECO:0000256" key="4">
    <source>
        <dbReference type="ARBA" id="ARBA00022989"/>
    </source>
</evidence>
<feature type="transmembrane region" description="Helical" evidence="6">
    <location>
        <begin position="116"/>
        <end position="136"/>
    </location>
</feature>
<evidence type="ECO:0000259" key="7">
    <source>
        <dbReference type="Pfam" id="PF02687"/>
    </source>
</evidence>
<evidence type="ECO:0000256" key="1">
    <source>
        <dbReference type="ARBA" id="ARBA00004651"/>
    </source>
</evidence>
<proteinExistence type="predicted"/>
<feature type="domain" description="ABC3 transporter permease C-terminal" evidence="7">
    <location>
        <begin position="471"/>
        <end position="587"/>
    </location>
</feature>
<dbReference type="RefSeq" id="WP_386195121.1">
    <property type="nucleotide sequence ID" value="NZ_JBHSBC010000041.1"/>
</dbReference>
<gene>
    <name evidence="8" type="ORF">ACFOYY_33605</name>
</gene>
<feature type="transmembrane region" description="Helical" evidence="6">
    <location>
        <begin position="73"/>
        <end position="96"/>
    </location>
</feature>
<feature type="transmembrane region" description="Helical" evidence="6">
    <location>
        <begin position="250"/>
        <end position="271"/>
    </location>
</feature>